<reference evidence="2 3" key="1">
    <citation type="submission" date="2015-11" db="EMBL/GenBank/DDBJ databases">
        <title>Genomic analysis of 38 Legionella species identifies large and diverse effector repertoires.</title>
        <authorList>
            <person name="Burstein D."/>
            <person name="Amaro F."/>
            <person name="Zusman T."/>
            <person name="Lifshitz Z."/>
            <person name="Cohen O."/>
            <person name="Gilbert J.A."/>
            <person name="Pupko T."/>
            <person name="Shuman H.A."/>
            <person name="Segal G."/>
        </authorList>
    </citation>
    <scope>NUCLEOTIDE SEQUENCE [LARGE SCALE GENOMIC DNA]</scope>
    <source>
        <strain evidence="2 3">ATCC 49655</strain>
    </source>
</reference>
<feature type="chain" id="PRO_5006917910" evidence="1">
    <location>
        <begin position="19"/>
        <end position="280"/>
    </location>
</feature>
<gene>
    <name evidence="2" type="ORF">Lsha_2034</name>
</gene>
<dbReference type="PATRIC" id="fig|1122169.6.peg.2323"/>
<comment type="caution">
    <text evidence="2">The sequence shown here is derived from an EMBL/GenBank/DDBJ whole genome shotgun (WGS) entry which is preliminary data.</text>
</comment>
<dbReference type="Pfam" id="PF24274">
    <property type="entry name" value="NttE"/>
    <property type="match status" value="1"/>
</dbReference>
<name>A0A0W0YQ53_9GAMM</name>
<dbReference type="AlphaFoldDB" id="A0A0W0YQ53"/>
<evidence type="ECO:0000313" key="3">
    <source>
        <dbReference type="Proteomes" id="UP000054600"/>
    </source>
</evidence>
<accession>A0A0W0YQ53</accession>
<keyword evidence="1" id="KW-0732">Signal</keyword>
<evidence type="ECO:0000256" key="1">
    <source>
        <dbReference type="SAM" id="SignalP"/>
    </source>
</evidence>
<feature type="signal peptide" evidence="1">
    <location>
        <begin position="1"/>
        <end position="18"/>
    </location>
</feature>
<sequence length="280" mass="32320">MHFLKKLLILFIVLPAYAQEAKQNIPNIIRKPGAIIKHYVSSDEAFERLGQGKRTIDFPTQIIRISGTVNEANLSCDDVFNTINYDYLGFVIDSGKTTYNSYVYCGFNPETEKAERFSISTYFDPLTDSAVDEVKEWLEVMNGTDLYGTPFVIESARELVISLRVSAGVKESEKDPNLLVFKTQTSNHYFKTDYQMKQELMADIKNQFYSLDSRVVLPFFAKWFYPSSEATYNRVLHASNYVYLEPERIFLMDKEPKIFSPMIKMTYAHSCFNSPSKFCL</sequence>
<dbReference type="NCBIfam" id="NF037977">
    <property type="entry name" value="Lpg0189_fam"/>
    <property type="match status" value="1"/>
</dbReference>
<dbReference type="Proteomes" id="UP000054600">
    <property type="component" value="Unassembled WGS sequence"/>
</dbReference>
<dbReference type="EMBL" id="LNYW01000052">
    <property type="protein sequence ID" value="KTD59002.1"/>
    <property type="molecule type" value="Genomic_DNA"/>
</dbReference>
<protein>
    <submittedName>
        <fullName evidence="2">Uncharacterized protein</fullName>
    </submittedName>
</protein>
<proteinExistence type="predicted"/>
<evidence type="ECO:0000313" key="2">
    <source>
        <dbReference type="EMBL" id="KTD59002.1"/>
    </source>
</evidence>
<dbReference type="OrthoDB" id="5650479at2"/>
<organism evidence="2 3">
    <name type="scientific">Legionella shakespearei DSM 23087</name>
    <dbReference type="NCBI Taxonomy" id="1122169"/>
    <lineage>
        <taxon>Bacteria</taxon>
        <taxon>Pseudomonadati</taxon>
        <taxon>Pseudomonadota</taxon>
        <taxon>Gammaproteobacteria</taxon>
        <taxon>Legionellales</taxon>
        <taxon>Legionellaceae</taxon>
        <taxon>Legionella</taxon>
    </lineage>
</organism>
<dbReference type="CDD" id="cd21108">
    <property type="entry name" value="Lpg0189-like"/>
    <property type="match status" value="1"/>
</dbReference>
<dbReference type="eggNOG" id="ENOG5030RCD">
    <property type="taxonomic scope" value="Bacteria"/>
</dbReference>
<dbReference type="RefSeq" id="WP_018576292.1">
    <property type="nucleotide sequence ID" value="NZ_KB892384.1"/>
</dbReference>
<keyword evidence="3" id="KW-1185">Reference proteome</keyword>
<dbReference type="InterPro" id="IPR056213">
    <property type="entry name" value="NttE-like"/>
</dbReference>